<evidence type="ECO:0000256" key="10">
    <source>
        <dbReference type="ARBA" id="ARBA00022840"/>
    </source>
</evidence>
<dbReference type="SMART" id="SM00220">
    <property type="entry name" value="S_TKc"/>
    <property type="match status" value="1"/>
</dbReference>
<evidence type="ECO:0000256" key="8">
    <source>
        <dbReference type="ARBA" id="ARBA00022741"/>
    </source>
</evidence>
<dbReference type="EC" id="2.7.11.1" evidence="3"/>
<comment type="similarity">
    <text evidence="2">Belongs to the protein kinase superfamily. STE Ser/Thr protein kinase family. STE20 subfamily.</text>
</comment>
<dbReference type="KEGG" id="btab:109038835"/>
<keyword evidence="10 13" id="KW-0067">ATP-binding</keyword>
<dbReference type="Proteomes" id="UP001152759">
    <property type="component" value="Chromosome 1"/>
</dbReference>
<feature type="compositionally biased region" description="Polar residues" evidence="14">
    <location>
        <begin position="23"/>
        <end position="33"/>
    </location>
</feature>
<accession>A0A9P0A0F9</accession>
<reference evidence="16" key="1">
    <citation type="submission" date="2021-12" db="EMBL/GenBank/DDBJ databases">
        <authorList>
            <person name="King R."/>
        </authorList>
    </citation>
    <scope>NUCLEOTIDE SEQUENCE</scope>
</reference>
<evidence type="ECO:0000256" key="14">
    <source>
        <dbReference type="SAM" id="MobiDB-lite"/>
    </source>
</evidence>
<dbReference type="Gene3D" id="3.10.20.90">
    <property type="entry name" value="Phosphatidylinositol 3-kinase Catalytic Subunit, Chain A, domain 1"/>
    <property type="match status" value="1"/>
</dbReference>
<evidence type="ECO:0000256" key="11">
    <source>
        <dbReference type="ARBA" id="ARBA00047899"/>
    </source>
</evidence>
<dbReference type="GO" id="GO:0005737">
    <property type="term" value="C:cytoplasm"/>
    <property type="evidence" value="ECO:0007669"/>
    <property type="project" value="UniProtKB-SubCell"/>
</dbReference>
<dbReference type="InterPro" id="IPR017441">
    <property type="entry name" value="Protein_kinase_ATP_BS"/>
</dbReference>
<gene>
    <name evidence="16" type="ORF">BEMITA_LOCUS1146</name>
</gene>
<dbReference type="AlphaFoldDB" id="A0A9P0A0F9"/>
<feature type="region of interest" description="Disordered" evidence="14">
    <location>
        <begin position="430"/>
        <end position="468"/>
    </location>
</feature>
<protein>
    <recommendedName>
        <fullName evidence="3">non-specific serine/threonine protein kinase</fullName>
        <ecNumber evidence="3">2.7.11.1</ecNumber>
    </recommendedName>
</protein>
<keyword evidence="6" id="KW-0597">Phosphoprotein</keyword>
<comment type="catalytic activity">
    <reaction evidence="12">
        <text>L-seryl-[protein] + ATP = O-phospho-L-seryl-[protein] + ADP + H(+)</text>
        <dbReference type="Rhea" id="RHEA:17989"/>
        <dbReference type="Rhea" id="RHEA-COMP:9863"/>
        <dbReference type="Rhea" id="RHEA-COMP:11604"/>
        <dbReference type="ChEBI" id="CHEBI:15378"/>
        <dbReference type="ChEBI" id="CHEBI:29999"/>
        <dbReference type="ChEBI" id="CHEBI:30616"/>
        <dbReference type="ChEBI" id="CHEBI:83421"/>
        <dbReference type="ChEBI" id="CHEBI:456216"/>
        <dbReference type="EC" id="2.7.11.1"/>
    </reaction>
</comment>
<keyword evidence="17" id="KW-1185">Reference proteome</keyword>
<evidence type="ECO:0000256" key="3">
    <source>
        <dbReference type="ARBA" id="ARBA00012513"/>
    </source>
</evidence>
<dbReference type="FunFam" id="3.30.200.20:FF:000114">
    <property type="entry name" value="serine/threonine-protein kinase OSR1 isoform X1"/>
    <property type="match status" value="1"/>
</dbReference>
<keyword evidence="9" id="KW-0418">Kinase</keyword>
<organism evidence="16 17">
    <name type="scientific">Bemisia tabaci</name>
    <name type="common">Sweetpotato whitefly</name>
    <name type="synonym">Aleurodes tabaci</name>
    <dbReference type="NCBI Taxonomy" id="7038"/>
    <lineage>
        <taxon>Eukaryota</taxon>
        <taxon>Metazoa</taxon>
        <taxon>Ecdysozoa</taxon>
        <taxon>Arthropoda</taxon>
        <taxon>Hexapoda</taxon>
        <taxon>Insecta</taxon>
        <taxon>Pterygota</taxon>
        <taxon>Neoptera</taxon>
        <taxon>Paraneoptera</taxon>
        <taxon>Hemiptera</taxon>
        <taxon>Sternorrhyncha</taxon>
        <taxon>Aleyrodoidea</taxon>
        <taxon>Aleyrodidae</taxon>
        <taxon>Aleyrodinae</taxon>
        <taxon>Bemisia</taxon>
    </lineage>
</organism>
<evidence type="ECO:0000256" key="9">
    <source>
        <dbReference type="ARBA" id="ARBA00022777"/>
    </source>
</evidence>
<evidence type="ECO:0000256" key="13">
    <source>
        <dbReference type="PROSITE-ProRule" id="PRU10141"/>
    </source>
</evidence>
<dbReference type="InterPro" id="IPR000719">
    <property type="entry name" value="Prot_kinase_dom"/>
</dbReference>
<dbReference type="Gene3D" id="3.30.200.20">
    <property type="entry name" value="Phosphorylase Kinase, domain 1"/>
    <property type="match status" value="1"/>
</dbReference>
<feature type="compositionally biased region" description="Acidic residues" evidence="14">
    <location>
        <begin position="431"/>
        <end position="440"/>
    </location>
</feature>
<feature type="region of interest" description="Disordered" evidence="14">
    <location>
        <begin position="1"/>
        <end position="33"/>
    </location>
</feature>
<dbReference type="PANTHER" id="PTHR48012">
    <property type="entry name" value="STERILE20-LIKE KINASE, ISOFORM B-RELATED"/>
    <property type="match status" value="1"/>
</dbReference>
<evidence type="ECO:0000256" key="4">
    <source>
        <dbReference type="ARBA" id="ARBA00022490"/>
    </source>
</evidence>
<comment type="subcellular location">
    <subcellularLocation>
        <location evidence="1">Cytoplasm</location>
    </subcellularLocation>
</comment>
<dbReference type="InterPro" id="IPR024678">
    <property type="entry name" value="Kinase_OSR1/WNK_CCT"/>
</dbReference>
<evidence type="ECO:0000256" key="1">
    <source>
        <dbReference type="ARBA" id="ARBA00004496"/>
    </source>
</evidence>
<dbReference type="CDD" id="cd06610">
    <property type="entry name" value="STKc_OSR1_SPAK"/>
    <property type="match status" value="1"/>
</dbReference>
<dbReference type="PANTHER" id="PTHR48012:SF16">
    <property type="entry name" value="NON-SPECIFIC SERINE_THREONINE PROTEIN KINASE"/>
    <property type="match status" value="1"/>
</dbReference>
<evidence type="ECO:0000313" key="16">
    <source>
        <dbReference type="EMBL" id="CAH0381502.1"/>
    </source>
</evidence>
<evidence type="ECO:0000313" key="17">
    <source>
        <dbReference type="Proteomes" id="UP001152759"/>
    </source>
</evidence>
<dbReference type="InterPro" id="IPR050629">
    <property type="entry name" value="STE20/SPS1-PAK"/>
</dbReference>
<evidence type="ECO:0000256" key="6">
    <source>
        <dbReference type="ARBA" id="ARBA00022553"/>
    </source>
</evidence>
<dbReference type="PROSITE" id="PS50011">
    <property type="entry name" value="PROTEIN_KINASE_DOM"/>
    <property type="match status" value="1"/>
</dbReference>
<dbReference type="OrthoDB" id="8693905at2759"/>
<dbReference type="InterPro" id="IPR011009">
    <property type="entry name" value="Kinase-like_dom_sf"/>
</dbReference>
<proteinExistence type="inferred from homology"/>
<sequence length="566" mass="62608">MSANQKESNHLRIPTPEPKGAQTPPQAGSPSSSHILTAFLKPIRKLSPVLMPPGSPGIFRRKSSSEITPLIANNNNNDKFSDVPSSKMATASANLPFVGWPNSKDDYELKEVIGVGATAVVHAALCRPRQEKCAIKRINLEKWNTSMDELLKEIQAMSSCHHENVVTYHTSFVVREELWLVLGLLGGGSLLDIIKHKMRTSDCRNGVFDESTIATVLREVLKGLEYFHSNGQIHRDIKAGNILLGDDGIVQIADFGVSAWLATGRDLSRQKVRHTFVGTPCWMAPEVMEQDHGYDFKADIWSLGITAIEMATGTAPYHKYPPMKVLMLTLQNDPPTLDTGADDKDQYKAYGKTFRKMIVDCLQKDPSKRPSANELLKHPFFKKAKDRKYLQQTLVAMGPSLETRVQKAAKRQPGTSGRLHRTVTGEWVWSSEEEGDMSSDDESRVKPINNIQHSDSSGSETDLAIGDHGSDDPINLVLRMRNSKKELNDIKFEFAIGKDHSEGIASELFGAGLVDGKDVSVIATNLQTLIENHRSIKTVVFPLNSGSETERDEKTLVGFAQISITD</sequence>
<dbReference type="EMBL" id="OU963862">
    <property type="protein sequence ID" value="CAH0381502.1"/>
    <property type="molecule type" value="Genomic_DNA"/>
</dbReference>
<keyword evidence="7" id="KW-0808">Transferase</keyword>
<dbReference type="PROSITE" id="PS00107">
    <property type="entry name" value="PROTEIN_KINASE_ATP"/>
    <property type="match status" value="1"/>
</dbReference>
<dbReference type="GO" id="GO:0005524">
    <property type="term" value="F:ATP binding"/>
    <property type="evidence" value="ECO:0007669"/>
    <property type="project" value="UniProtKB-UniRule"/>
</dbReference>
<feature type="compositionally biased region" description="Polar residues" evidence="14">
    <location>
        <begin position="449"/>
        <end position="460"/>
    </location>
</feature>
<dbReference type="Gene3D" id="1.10.510.10">
    <property type="entry name" value="Transferase(Phosphotransferase) domain 1"/>
    <property type="match status" value="1"/>
</dbReference>
<evidence type="ECO:0000256" key="2">
    <source>
        <dbReference type="ARBA" id="ARBA00008874"/>
    </source>
</evidence>
<dbReference type="FunFam" id="1.10.510.10:FF:000068">
    <property type="entry name" value="STE20/SPS1-related proline-alanine-rich protein kinase"/>
    <property type="match status" value="1"/>
</dbReference>
<dbReference type="GO" id="GO:0004674">
    <property type="term" value="F:protein serine/threonine kinase activity"/>
    <property type="evidence" value="ECO:0007669"/>
    <property type="project" value="UniProtKB-KW"/>
</dbReference>
<comment type="catalytic activity">
    <reaction evidence="11">
        <text>L-threonyl-[protein] + ATP = O-phospho-L-threonyl-[protein] + ADP + H(+)</text>
        <dbReference type="Rhea" id="RHEA:46608"/>
        <dbReference type="Rhea" id="RHEA-COMP:11060"/>
        <dbReference type="Rhea" id="RHEA-COMP:11605"/>
        <dbReference type="ChEBI" id="CHEBI:15378"/>
        <dbReference type="ChEBI" id="CHEBI:30013"/>
        <dbReference type="ChEBI" id="CHEBI:30616"/>
        <dbReference type="ChEBI" id="CHEBI:61977"/>
        <dbReference type="ChEBI" id="CHEBI:456216"/>
        <dbReference type="EC" id="2.7.11.1"/>
    </reaction>
</comment>
<name>A0A9P0A0F9_BEMTA</name>
<dbReference type="SUPFAM" id="SSF56112">
    <property type="entry name" value="Protein kinase-like (PK-like)"/>
    <property type="match status" value="1"/>
</dbReference>
<feature type="domain" description="Protein kinase" evidence="15">
    <location>
        <begin position="107"/>
        <end position="381"/>
    </location>
</feature>
<evidence type="ECO:0000256" key="7">
    <source>
        <dbReference type="ARBA" id="ARBA00022679"/>
    </source>
</evidence>
<dbReference type="Pfam" id="PF12202">
    <property type="entry name" value="OSR1_C"/>
    <property type="match status" value="1"/>
</dbReference>
<evidence type="ECO:0000256" key="12">
    <source>
        <dbReference type="ARBA" id="ARBA00048679"/>
    </source>
</evidence>
<feature type="binding site" evidence="13">
    <location>
        <position position="136"/>
    </location>
    <ligand>
        <name>ATP</name>
        <dbReference type="ChEBI" id="CHEBI:30616"/>
    </ligand>
</feature>
<keyword evidence="5" id="KW-0723">Serine/threonine-protein kinase</keyword>
<keyword evidence="4" id="KW-0963">Cytoplasm</keyword>
<evidence type="ECO:0000256" key="5">
    <source>
        <dbReference type="ARBA" id="ARBA00022527"/>
    </source>
</evidence>
<dbReference type="Pfam" id="PF00069">
    <property type="entry name" value="Pkinase"/>
    <property type="match status" value="1"/>
</dbReference>
<keyword evidence="8 13" id="KW-0547">Nucleotide-binding</keyword>
<evidence type="ECO:0000259" key="15">
    <source>
        <dbReference type="PROSITE" id="PS50011"/>
    </source>
</evidence>